<keyword evidence="3" id="KW-0539">Nucleus</keyword>
<accession>A0A7K9WFG2</accession>
<dbReference type="Proteomes" id="UP000561178">
    <property type="component" value="Unassembled WGS sequence"/>
</dbReference>
<evidence type="ECO:0000313" key="5">
    <source>
        <dbReference type="EMBL" id="NXI83538.1"/>
    </source>
</evidence>
<proteinExistence type="inferred from homology"/>
<comment type="subcellular location">
    <subcellularLocation>
        <location evidence="1">Nucleus</location>
    </subcellularLocation>
</comment>
<feature type="compositionally biased region" description="Acidic residues" evidence="4">
    <location>
        <begin position="162"/>
        <end position="194"/>
    </location>
</feature>
<dbReference type="GO" id="GO:0006383">
    <property type="term" value="P:transcription by RNA polymerase III"/>
    <property type="evidence" value="ECO:0007669"/>
    <property type="project" value="InterPro"/>
</dbReference>
<name>A0A7K9WFG2_9PASS</name>
<dbReference type="EMBL" id="VXAC01005221">
    <property type="protein sequence ID" value="NXI83538.1"/>
    <property type="molecule type" value="Genomic_DNA"/>
</dbReference>
<organism evidence="5 6">
    <name type="scientific">Rhipidura dahli</name>
    <dbReference type="NCBI Taxonomy" id="667186"/>
    <lineage>
        <taxon>Eukaryota</taxon>
        <taxon>Metazoa</taxon>
        <taxon>Chordata</taxon>
        <taxon>Craniata</taxon>
        <taxon>Vertebrata</taxon>
        <taxon>Euteleostomi</taxon>
        <taxon>Archelosauria</taxon>
        <taxon>Archosauria</taxon>
        <taxon>Dinosauria</taxon>
        <taxon>Saurischia</taxon>
        <taxon>Theropoda</taxon>
        <taxon>Coelurosauria</taxon>
        <taxon>Aves</taxon>
        <taxon>Neognathae</taxon>
        <taxon>Neoaves</taxon>
        <taxon>Telluraves</taxon>
        <taxon>Australaves</taxon>
        <taxon>Passeriformes</taxon>
        <taxon>Rhipiduridae</taxon>
        <taxon>Rhipidura</taxon>
    </lineage>
</organism>
<feature type="non-terminal residue" evidence="5">
    <location>
        <position position="1"/>
    </location>
</feature>
<protein>
    <submittedName>
        <fullName evidence="5">RPC7L polymerase</fullName>
    </submittedName>
</protein>
<evidence type="ECO:0000313" key="6">
    <source>
        <dbReference type="Proteomes" id="UP000561178"/>
    </source>
</evidence>
<comment type="caution">
    <text evidence="5">The sequence shown here is derived from an EMBL/GenBank/DDBJ whole genome shotgun (WGS) entry which is preliminary data.</text>
</comment>
<keyword evidence="6" id="KW-1185">Reference proteome</keyword>
<dbReference type="Pfam" id="PF11705">
    <property type="entry name" value="RNA_pol_3_Rpc31"/>
    <property type="match status" value="1"/>
</dbReference>
<comment type="similarity">
    <text evidence="2">Belongs to the eukaryotic RPC7 RNA polymerase subunit family.</text>
</comment>
<feature type="compositionally biased region" description="Acidic residues" evidence="4">
    <location>
        <begin position="209"/>
        <end position="219"/>
    </location>
</feature>
<sequence length="219" mass="24675">GRGRGRGRGQMTFNVEAVGIGKGDALPPPTLQPSPLFPALERRAAPLPGGEEGEYMLALKQELRRAMRGLPYFVKPGAPRRDIERYSDKYQLSSPVDSAIDWNPVSDPFLPQPRVSPFFPWELTVPCAPSGTAPLVPKQHVALDKEETIKKLESLEKKEEEVTSEEEEEKEEEEEGKEEEEEEYDEEEHEEETDYVLSYFDNGESFGPDSDDNGDEAVY</sequence>
<evidence type="ECO:0000256" key="1">
    <source>
        <dbReference type="ARBA" id="ARBA00004123"/>
    </source>
</evidence>
<dbReference type="PANTHER" id="PTHR15367">
    <property type="entry name" value="DNA-DIRECTED RNA POLYMERASE III"/>
    <property type="match status" value="1"/>
</dbReference>
<evidence type="ECO:0000256" key="4">
    <source>
        <dbReference type="SAM" id="MobiDB-lite"/>
    </source>
</evidence>
<dbReference type="GO" id="GO:0005666">
    <property type="term" value="C:RNA polymerase III complex"/>
    <property type="evidence" value="ECO:0007669"/>
    <property type="project" value="TreeGrafter"/>
</dbReference>
<dbReference type="PANTHER" id="PTHR15367:SF4">
    <property type="entry name" value="DNA-DIRECTED RNA POLYMERASE III SUBUNIT RPC7-LIKE"/>
    <property type="match status" value="1"/>
</dbReference>
<gene>
    <name evidence="5" type="primary">Polr3gl</name>
    <name evidence="5" type="ORF">RHIDAH_R14945</name>
</gene>
<feature type="region of interest" description="Disordered" evidence="4">
    <location>
        <begin position="152"/>
        <end position="219"/>
    </location>
</feature>
<evidence type="ECO:0000256" key="3">
    <source>
        <dbReference type="ARBA" id="ARBA00023242"/>
    </source>
</evidence>
<feature type="compositionally biased region" description="Basic and acidic residues" evidence="4">
    <location>
        <begin position="152"/>
        <end position="161"/>
    </location>
</feature>
<reference evidence="5 6" key="1">
    <citation type="submission" date="2019-09" db="EMBL/GenBank/DDBJ databases">
        <title>Bird 10,000 Genomes (B10K) Project - Family phase.</title>
        <authorList>
            <person name="Zhang G."/>
        </authorList>
    </citation>
    <scope>NUCLEOTIDE SEQUENCE [LARGE SCALE GENOMIC DNA]</scope>
    <source>
        <strain evidence="5">B10K-DU-001-49</strain>
        <tissue evidence="5">Muscle</tissue>
    </source>
</reference>
<evidence type="ECO:0000256" key="2">
    <source>
        <dbReference type="ARBA" id="ARBA00008352"/>
    </source>
</evidence>
<feature type="non-terminal residue" evidence="5">
    <location>
        <position position="219"/>
    </location>
</feature>
<dbReference type="InterPro" id="IPR024661">
    <property type="entry name" value="RNA_pol_III_Rpc31"/>
</dbReference>
<dbReference type="AlphaFoldDB" id="A0A7K9WFG2"/>